<dbReference type="Pfam" id="PF01447">
    <property type="entry name" value="Peptidase_M4"/>
    <property type="match status" value="1"/>
</dbReference>
<evidence type="ECO:0000256" key="2">
    <source>
        <dbReference type="ARBA" id="ARBA00022670"/>
    </source>
</evidence>
<keyword evidence="5" id="KW-0378">Hydrolase</keyword>
<feature type="transmembrane region" description="Helical" evidence="9">
    <location>
        <begin position="30"/>
        <end position="55"/>
    </location>
</feature>
<gene>
    <name evidence="11" type="ORF">OHU27_34045</name>
</gene>
<dbReference type="EMBL" id="CP108125">
    <property type="protein sequence ID" value="WTO87195.1"/>
    <property type="molecule type" value="Genomic_DNA"/>
</dbReference>
<dbReference type="Pfam" id="PF01483">
    <property type="entry name" value="P_proprotein"/>
    <property type="match status" value="1"/>
</dbReference>
<comment type="similarity">
    <text evidence="1">Belongs to the peptidase M4 family.</text>
</comment>
<keyword evidence="2" id="KW-0645">Protease</keyword>
<dbReference type="SUPFAM" id="SSF49785">
    <property type="entry name" value="Galactose-binding domain-like"/>
    <property type="match status" value="1"/>
</dbReference>
<reference evidence="11 12" key="1">
    <citation type="submission" date="2022-10" db="EMBL/GenBank/DDBJ databases">
        <title>The complete genomes of actinobacterial strains from the NBC collection.</title>
        <authorList>
            <person name="Joergensen T.S."/>
            <person name="Alvarez Arevalo M."/>
            <person name="Sterndorff E.B."/>
            <person name="Faurdal D."/>
            <person name="Vuksanovic O."/>
            <person name="Mourched A.-S."/>
            <person name="Charusanti P."/>
            <person name="Shaw S."/>
            <person name="Blin K."/>
            <person name="Weber T."/>
        </authorList>
    </citation>
    <scope>NUCLEOTIDE SEQUENCE [LARGE SCALE GENOMIC DNA]</scope>
    <source>
        <strain evidence="11 12">NBC_00206</strain>
    </source>
</reference>
<dbReference type="Gene3D" id="1.10.390.10">
    <property type="entry name" value="Neutral Protease Domain 2"/>
    <property type="match status" value="1"/>
</dbReference>
<evidence type="ECO:0000256" key="8">
    <source>
        <dbReference type="SAM" id="MobiDB-lite"/>
    </source>
</evidence>
<evidence type="ECO:0000256" key="6">
    <source>
        <dbReference type="ARBA" id="ARBA00022833"/>
    </source>
</evidence>
<dbReference type="InterPro" id="IPR008979">
    <property type="entry name" value="Galactose-bd-like_sf"/>
</dbReference>
<dbReference type="InterPro" id="IPR027268">
    <property type="entry name" value="Peptidase_M4/M1_CTD_sf"/>
</dbReference>
<evidence type="ECO:0000313" key="11">
    <source>
        <dbReference type="EMBL" id="WTO87195.1"/>
    </source>
</evidence>
<sequence length="788" mass="83516">MTNHHAVDDVPISPRPTPGREPREPRRPRGLAVAAALALTATLAPVLPAGVAAALPAEQEAPQRIVADAKAGARPVTLSSGQREQLLKAAADARSDTAEALGLGDKEALAPRDVIKDADGTVHTRYERTYAGLPVLGGDLVVHETADDRTVSKATNARVKVPGTKPAISAAEARRSALGAAGDARIKAPTTADASRLVVFMGDGGPVLAWQSFVTGTQPDGTPSRLSVVTDAATGNRLQSVEQIARGTGHSQYSGQVDIGTQKSGDVFELTDPDRGSHKTYDLTGVGGSGVLVTDEDDDWGDGTIADRKTAAVDAAYGQRMTWDFYREWFGRNGIADDGAGARSRVHAGNNLANAYWDDLCFCMTYGDGRDNAHPLTELDIAAHEMTHGVTFATANLTYTGESGGLNEATSDIMATAVEFFADNPADTPDYTLGELADVRGTGTPLRYMDQPSKDAHPDKGTSLDYWTPDLRKEDVHHSSGPANHFFYLLSEGSGKKTLNGVSYDSPTYDGLPVAPIGLRNATAIWYRALTTYMTSSTDYAGARTATLQAAADLFGQGSATYEAVGNAWAAVNVGARYVHHIAVTAPSTRPAAVGQPTSRQIVATGSSPGRLTYSAHGLPKGLSIDSRTGLITGTPKKAGTFKAAVTVENTAQRGARQTVRFDWPVLASGGRFFVNPARYDIPQWGTVESPLVVTGRKGHAPSDLKVTIDLVHPWVGGQIATLVSEDGTEIPVKPWYWNNGESELHATYTVDASAVPANGTWRLRVTDNTPGIFTVDPGYVDRWSLTF</sequence>
<keyword evidence="4" id="KW-0732">Signal</keyword>
<dbReference type="InterPro" id="IPR002884">
    <property type="entry name" value="P_dom"/>
</dbReference>
<dbReference type="InterPro" id="IPR013783">
    <property type="entry name" value="Ig-like_fold"/>
</dbReference>
<dbReference type="PRINTS" id="PR00730">
    <property type="entry name" value="THERMOLYSIN"/>
</dbReference>
<evidence type="ECO:0000256" key="3">
    <source>
        <dbReference type="ARBA" id="ARBA00022723"/>
    </source>
</evidence>
<evidence type="ECO:0000259" key="10">
    <source>
        <dbReference type="PROSITE" id="PS51829"/>
    </source>
</evidence>
<dbReference type="InterPro" id="IPR050728">
    <property type="entry name" value="Zinc_Metalloprotease_M4"/>
</dbReference>
<dbReference type="CDD" id="cd09597">
    <property type="entry name" value="M4_TLP"/>
    <property type="match status" value="1"/>
</dbReference>
<proteinExistence type="inferred from homology"/>
<evidence type="ECO:0000256" key="5">
    <source>
        <dbReference type="ARBA" id="ARBA00022801"/>
    </source>
</evidence>
<protein>
    <submittedName>
        <fullName evidence="11">M4 family metallopeptidase</fullName>
    </submittedName>
</protein>
<keyword evidence="9" id="KW-0812">Transmembrane</keyword>
<evidence type="ECO:0000256" key="4">
    <source>
        <dbReference type="ARBA" id="ARBA00022729"/>
    </source>
</evidence>
<organism evidence="11 12">
    <name type="scientific">Streptomyces nigra</name>
    <dbReference type="NCBI Taxonomy" id="1827580"/>
    <lineage>
        <taxon>Bacteria</taxon>
        <taxon>Bacillati</taxon>
        <taxon>Actinomycetota</taxon>
        <taxon>Actinomycetes</taxon>
        <taxon>Kitasatosporales</taxon>
        <taxon>Streptomycetaceae</taxon>
        <taxon>Streptomyces</taxon>
    </lineage>
</organism>
<dbReference type="InterPro" id="IPR011096">
    <property type="entry name" value="FTP_domain"/>
</dbReference>
<accession>A0ABZ1J8K4</accession>
<feature type="compositionally biased region" description="Basic and acidic residues" evidence="8">
    <location>
        <begin position="18"/>
        <end position="27"/>
    </location>
</feature>
<dbReference type="Gene3D" id="2.60.40.10">
    <property type="entry name" value="Immunoglobulins"/>
    <property type="match status" value="1"/>
</dbReference>
<feature type="region of interest" description="Disordered" evidence="8">
    <location>
        <begin position="1"/>
        <end position="28"/>
    </location>
</feature>
<keyword evidence="6" id="KW-0862">Zinc</keyword>
<evidence type="ECO:0000313" key="12">
    <source>
        <dbReference type="Proteomes" id="UP001622690"/>
    </source>
</evidence>
<dbReference type="InterPro" id="IPR015919">
    <property type="entry name" value="Cadherin-like_sf"/>
</dbReference>
<evidence type="ECO:0000256" key="9">
    <source>
        <dbReference type="SAM" id="Phobius"/>
    </source>
</evidence>
<dbReference type="PANTHER" id="PTHR33794">
    <property type="entry name" value="BACILLOLYSIN"/>
    <property type="match status" value="1"/>
</dbReference>
<dbReference type="InterPro" id="IPR023612">
    <property type="entry name" value="Peptidase_M4"/>
</dbReference>
<dbReference type="Pfam" id="PF05345">
    <property type="entry name" value="He_PIG"/>
    <property type="match status" value="1"/>
</dbReference>
<evidence type="ECO:0000256" key="7">
    <source>
        <dbReference type="ARBA" id="ARBA00023049"/>
    </source>
</evidence>
<dbReference type="RefSeq" id="WP_406261485.1">
    <property type="nucleotide sequence ID" value="NZ_CP108125.1"/>
</dbReference>
<evidence type="ECO:0000256" key="1">
    <source>
        <dbReference type="ARBA" id="ARBA00009388"/>
    </source>
</evidence>
<keyword evidence="9" id="KW-1133">Transmembrane helix</keyword>
<dbReference type="Gene3D" id="2.60.120.260">
    <property type="entry name" value="Galactose-binding domain-like"/>
    <property type="match status" value="1"/>
</dbReference>
<feature type="domain" description="P/Homo B" evidence="10">
    <location>
        <begin position="666"/>
        <end position="788"/>
    </location>
</feature>
<dbReference type="Proteomes" id="UP001622690">
    <property type="component" value="Chromosome"/>
</dbReference>
<dbReference type="Gene3D" id="3.10.450.490">
    <property type="match status" value="1"/>
</dbReference>
<keyword evidence="9" id="KW-0472">Membrane</keyword>
<dbReference type="PANTHER" id="PTHR33794:SF1">
    <property type="entry name" value="BACILLOLYSIN"/>
    <property type="match status" value="1"/>
</dbReference>
<name>A0ABZ1J8K4_9ACTN</name>
<dbReference type="Gene3D" id="3.10.170.10">
    <property type="match status" value="1"/>
</dbReference>
<keyword evidence="3" id="KW-0479">Metal-binding</keyword>
<dbReference type="InterPro" id="IPR001570">
    <property type="entry name" value="Peptidase_M4_C_domain"/>
</dbReference>
<keyword evidence="7" id="KW-0482">Metalloprotease</keyword>
<dbReference type="Pfam" id="PF07504">
    <property type="entry name" value="FTP"/>
    <property type="match status" value="1"/>
</dbReference>
<dbReference type="Pfam" id="PF02868">
    <property type="entry name" value="Peptidase_M4_C"/>
    <property type="match status" value="1"/>
</dbReference>
<dbReference type="SUPFAM" id="SSF49313">
    <property type="entry name" value="Cadherin-like"/>
    <property type="match status" value="1"/>
</dbReference>
<dbReference type="SUPFAM" id="SSF55486">
    <property type="entry name" value="Metalloproteases ('zincins'), catalytic domain"/>
    <property type="match status" value="1"/>
</dbReference>
<dbReference type="InterPro" id="IPR013856">
    <property type="entry name" value="Peptidase_M4_domain"/>
</dbReference>
<dbReference type="PROSITE" id="PS51829">
    <property type="entry name" value="P_HOMO_B"/>
    <property type="match status" value="1"/>
</dbReference>
<keyword evidence="12" id="KW-1185">Reference proteome</keyword>